<evidence type="ECO:0000313" key="1">
    <source>
        <dbReference type="EMBL" id="CAF0814696.1"/>
    </source>
</evidence>
<dbReference type="AlphaFoldDB" id="A0A8S2D106"/>
<dbReference type="EMBL" id="CAJOBA010001490">
    <property type="protein sequence ID" value="CAF3598680.1"/>
    <property type="molecule type" value="Genomic_DNA"/>
</dbReference>
<dbReference type="EMBL" id="CAJNOK010001490">
    <property type="protein sequence ID" value="CAF0814696.1"/>
    <property type="molecule type" value="Genomic_DNA"/>
</dbReference>
<evidence type="ECO:0000313" key="3">
    <source>
        <dbReference type="Proteomes" id="UP000677228"/>
    </source>
</evidence>
<comment type="caution">
    <text evidence="1">The sequence shown here is derived from an EMBL/GenBank/DDBJ whole genome shotgun (WGS) entry which is preliminary data.</text>
</comment>
<reference evidence="1" key="1">
    <citation type="submission" date="2021-02" db="EMBL/GenBank/DDBJ databases">
        <authorList>
            <person name="Nowell W R."/>
        </authorList>
    </citation>
    <scope>NUCLEOTIDE SEQUENCE</scope>
</reference>
<proteinExistence type="predicted"/>
<dbReference type="Proteomes" id="UP000682733">
    <property type="component" value="Unassembled WGS sequence"/>
</dbReference>
<accession>A0A8S2D106</accession>
<name>A0A8S2D106_9BILA</name>
<dbReference type="Proteomes" id="UP000677228">
    <property type="component" value="Unassembled WGS sequence"/>
</dbReference>
<evidence type="ECO:0000313" key="2">
    <source>
        <dbReference type="EMBL" id="CAF3598680.1"/>
    </source>
</evidence>
<protein>
    <submittedName>
        <fullName evidence="1">Uncharacterized protein</fullName>
    </submittedName>
</protein>
<sequence length="273" mass="30804">MAKQQNTCSTYGRSETFVKQRQKTIEHQMIRTANELQQFAHQLPEWTDKAQPPIDSNALSGAVDALVENGQRRLTNEYEHTRMMLHLDDADHRLISAVYALDTTSDQIDLVNIYWQGTADRLKAIEEVAILREPVCLRRLSRSFDDLVDQSIDDLRTRLSRPLLDRDRRAIPTSRCSKTITQYKFDLMTLTIATAEDTAPANTKLANDAKNGLLSLDGNEAPPSTLLLIEAIEARRENMEKRAAQMLKYKLTSFFELAPTVVNDDGSVPGGAK</sequence>
<gene>
    <name evidence="1" type="ORF">OVA965_LOCUS5331</name>
    <name evidence="2" type="ORF">TMI583_LOCUS5329</name>
</gene>
<organism evidence="1 3">
    <name type="scientific">Didymodactylos carnosus</name>
    <dbReference type="NCBI Taxonomy" id="1234261"/>
    <lineage>
        <taxon>Eukaryota</taxon>
        <taxon>Metazoa</taxon>
        <taxon>Spiralia</taxon>
        <taxon>Gnathifera</taxon>
        <taxon>Rotifera</taxon>
        <taxon>Eurotatoria</taxon>
        <taxon>Bdelloidea</taxon>
        <taxon>Philodinida</taxon>
        <taxon>Philodinidae</taxon>
        <taxon>Didymodactylos</taxon>
    </lineage>
</organism>